<dbReference type="PANTHER" id="PTHR11439">
    <property type="entry name" value="GAG-POL-RELATED RETROTRANSPOSON"/>
    <property type="match status" value="1"/>
</dbReference>
<dbReference type="Pfam" id="PF07727">
    <property type="entry name" value="RVT_2"/>
    <property type="match status" value="1"/>
</dbReference>
<dbReference type="OrthoDB" id="8048545at2759"/>
<dbReference type="EMBL" id="SZYD01000009">
    <property type="protein sequence ID" value="KAD5318359.1"/>
    <property type="molecule type" value="Genomic_DNA"/>
</dbReference>
<dbReference type="InterPro" id="IPR043502">
    <property type="entry name" value="DNA/RNA_pol_sf"/>
</dbReference>
<dbReference type="Proteomes" id="UP000326396">
    <property type="component" value="Linkage Group LG17"/>
</dbReference>
<reference evidence="2 3" key="1">
    <citation type="submission" date="2019-05" db="EMBL/GenBank/DDBJ databases">
        <title>Mikania micrantha, genome provides insights into the molecular mechanism of rapid growth.</title>
        <authorList>
            <person name="Liu B."/>
        </authorList>
    </citation>
    <scope>NUCLEOTIDE SEQUENCE [LARGE SCALE GENOMIC DNA]</scope>
    <source>
        <strain evidence="2">NLD-2019</strain>
        <tissue evidence="2">Leaf</tissue>
    </source>
</reference>
<evidence type="ECO:0000313" key="3">
    <source>
        <dbReference type="Proteomes" id="UP000326396"/>
    </source>
</evidence>
<dbReference type="PANTHER" id="PTHR11439:SF495">
    <property type="entry name" value="REVERSE TRANSCRIPTASE, RNA-DEPENDENT DNA POLYMERASE-RELATED"/>
    <property type="match status" value="1"/>
</dbReference>
<dbReference type="SUPFAM" id="SSF56672">
    <property type="entry name" value="DNA/RNA polymerases"/>
    <property type="match status" value="1"/>
</dbReference>
<name>A0A5N6NVQ2_9ASTR</name>
<accession>A0A5N6NVQ2</accession>
<evidence type="ECO:0000313" key="2">
    <source>
        <dbReference type="EMBL" id="KAD5318359.1"/>
    </source>
</evidence>
<feature type="domain" description="Reverse transcriptase Ty1/copia-type" evidence="1">
    <location>
        <begin position="1"/>
        <end position="163"/>
    </location>
</feature>
<protein>
    <recommendedName>
        <fullName evidence="1">Reverse transcriptase Ty1/copia-type domain-containing protein</fullName>
    </recommendedName>
</protein>
<dbReference type="InterPro" id="IPR013103">
    <property type="entry name" value="RVT_2"/>
</dbReference>
<proteinExistence type="predicted"/>
<keyword evidence="3" id="KW-1185">Reference proteome</keyword>
<gene>
    <name evidence="2" type="ORF">E3N88_18305</name>
</gene>
<evidence type="ECO:0000259" key="1">
    <source>
        <dbReference type="Pfam" id="PF07727"/>
    </source>
</evidence>
<sequence length="316" mass="36172">MDVKTAFLYGKVKEEIYVSQPPGFVDSDHPEHVYKLDKALYGLHQAPRAWYATLTEHLLSHGYTRGTIDQTLFLKRVDDDMILVQIYVDDIIFESTSEKLCEEFESVMKKKFEMSSLGERTTFLGLQVHQNSEGILIHQSKYVTDMLVKFGMQDCNSEVTPMKERPVLTSDEHGSKVDQTHYRSMIRSLMYLTASRPDIMKPRFGLWYPRNSEFDLYAFSDSDYGGCDIDRKSTFVGCQFLGDKLISWQCKKQQTVSISTAEAEYVAASACCSQVIWMQHQLLDYGLNFHNTPIFSDNDAAIQICKPGSTLKNQAH</sequence>
<dbReference type="CDD" id="cd09272">
    <property type="entry name" value="RNase_HI_RT_Ty1"/>
    <property type="match status" value="1"/>
</dbReference>
<dbReference type="AlphaFoldDB" id="A0A5N6NVQ2"/>
<organism evidence="2 3">
    <name type="scientific">Mikania micrantha</name>
    <name type="common">bitter vine</name>
    <dbReference type="NCBI Taxonomy" id="192012"/>
    <lineage>
        <taxon>Eukaryota</taxon>
        <taxon>Viridiplantae</taxon>
        <taxon>Streptophyta</taxon>
        <taxon>Embryophyta</taxon>
        <taxon>Tracheophyta</taxon>
        <taxon>Spermatophyta</taxon>
        <taxon>Magnoliopsida</taxon>
        <taxon>eudicotyledons</taxon>
        <taxon>Gunneridae</taxon>
        <taxon>Pentapetalae</taxon>
        <taxon>asterids</taxon>
        <taxon>campanulids</taxon>
        <taxon>Asterales</taxon>
        <taxon>Asteraceae</taxon>
        <taxon>Asteroideae</taxon>
        <taxon>Heliantheae alliance</taxon>
        <taxon>Eupatorieae</taxon>
        <taxon>Mikania</taxon>
    </lineage>
</organism>
<comment type="caution">
    <text evidence="2">The sequence shown here is derived from an EMBL/GenBank/DDBJ whole genome shotgun (WGS) entry which is preliminary data.</text>
</comment>